<proteinExistence type="predicted"/>
<name>A0A511YWV8_9CELL</name>
<evidence type="ECO:0000313" key="3">
    <source>
        <dbReference type="EMBL" id="GEN79690.1"/>
    </source>
</evidence>
<reference evidence="3 4" key="1">
    <citation type="submission" date="2019-07" db="EMBL/GenBank/DDBJ databases">
        <title>Whole genome shotgun sequence of Actinotalea fermentans NBRC 105374.</title>
        <authorList>
            <person name="Hosoyama A."/>
            <person name="Uohara A."/>
            <person name="Ohji S."/>
            <person name="Ichikawa N."/>
        </authorList>
    </citation>
    <scope>NUCLEOTIDE SEQUENCE [LARGE SCALE GENOMIC DNA]</scope>
    <source>
        <strain evidence="3 4">NBRC 105374</strain>
    </source>
</reference>
<keyword evidence="2" id="KW-0472">Membrane</keyword>
<feature type="transmembrane region" description="Helical" evidence="2">
    <location>
        <begin position="226"/>
        <end position="246"/>
    </location>
</feature>
<gene>
    <name evidence="3" type="ORF">AFE02nite_14240</name>
</gene>
<dbReference type="Proteomes" id="UP000321484">
    <property type="component" value="Unassembled WGS sequence"/>
</dbReference>
<keyword evidence="2" id="KW-1133">Transmembrane helix</keyword>
<organism evidence="3 4">
    <name type="scientific">Actinotalea fermentans</name>
    <dbReference type="NCBI Taxonomy" id="43671"/>
    <lineage>
        <taxon>Bacteria</taxon>
        <taxon>Bacillati</taxon>
        <taxon>Actinomycetota</taxon>
        <taxon>Actinomycetes</taxon>
        <taxon>Micrococcales</taxon>
        <taxon>Cellulomonadaceae</taxon>
        <taxon>Actinotalea</taxon>
    </lineage>
</organism>
<keyword evidence="4" id="KW-1185">Reference proteome</keyword>
<dbReference type="EMBL" id="BJYK01000003">
    <property type="protein sequence ID" value="GEN79690.1"/>
    <property type="molecule type" value="Genomic_DNA"/>
</dbReference>
<dbReference type="AlphaFoldDB" id="A0A511YWV8"/>
<evidence type="ECO:0000256" key="2">
    <source>
        <dbReference type="SAM" id="Phobius"/>
    </source>
</evidence>
<keyword evidence="2" id="KW-0812">Transmembrane</keyword>
<dbReference type="RefSeq" id="WP_146819346.1">
    <property type="nucleotide sequence ID" value="NZ_BJYK01000003.1"/>
</dbReference>
<sequence>MTAPTIGSAVLDHVRAYAAQVRAHLADLAPEQVEDLTDGLEADLAEALADEAAPVVTGETPVVGPGAGGGAGEAQVLDLTRRFGPAAAYAAELRASAGLGEPAGGGSRRPRLQGRAVARARRIAGGVRTAVEDSIRPALDTPAGRTAVGLAELCRPLWWVVRGWLWFVLVVRVLGVLRWGGVPPEVSVRDFVPASPLGWLVAGAAMLASLEVGRRRLARGTWSRRAALALSVAAVVSLPWAVSTVWGRVDGAGEAVQYVPYEVEVPVPAEPEDGVYVGGMLVSNLFVYDAAGNPLDRVQIFDDRGRPVRTTYDGGWQLWSLPGVAEPWRFVSATDADGRARWNVYPLQGAPGAAWDEDGAGPTLLEGEALRTPPPPFAKAPALGPADG</sequence>
<evidence type="ECO:0000256" key="1">
    <source>
        <dbReference type="SAM" id="MobiDB-lite"/>
    </source>
</evidence>
<dbReference type="OrthoDB" id="5185521at2"/>
<comment type="caution">
    <text evidence="3">The sequence shown here is derived from an EMBL/GenBank/DDBJ whole genome shotgun (WGS) entry which is preliminary data.</text>
</comment>
<feature type="transmembrane region" description="Helical" evidence="2">
    <location>
        <begin position="197"/>
        <end position="214"/>
    </location>
</feature>
<protein>
    <submittedName>
        <fullName evidence="3">Uncharacterized protein</fullName>
    </submittedName>
</protein>
<accession>A0A511YWV8</accession>
<feature type="transmembrane region" description="Helical" evidence="2">
    <location>
        <begin position="157"/>
        <end position="177"/>
    </location>
</feature>
<feature type="region of interest" description="Disordered" evidence="1">
    <location>
        <begin position="351"/>
        <end position="388"/>
    </location>
</feature>
<evidence type="ECO:0000313" key="4">
    <source>
        <dbReference type="Proteomes" id="UP000321484"/>
    </source>
</evidence>